<evidence type="ECO:0000313" key="2">
    <source>
        <dbReference type="EMBL" id="KAB2674281.1"/>
    </source>
</evidence>
<evidence type="ECO:0000313" key="3">
    <source>
        <dbReference type="Proteomes" id="UP000481643"/>
    </source>
</evidence>
<dbReference type="InterPro" id="IPR038717">
    <property type="entry name" value="Tc1-like_DDE_dom"/>
</dbReference>
<dbReference type="Proteomes" id="UP000481643">
    <property type="component" value="Unassembled WGS sequence"/>
</dbReference>
<name>A0A6L3Y429_9HYPH</name>
<dbReference type="Pfam" id="PF13358">
    <property type="entry name" value="DDE_3"/>
    <property type="match status" value="1"/>
</dbReference>
<dbReference type="GO" id="GO:0003676">
    <property type="term" value="F:nucleic acid binding"/>
    <property type="evidence" value="ECO:0007669"/>
    <property type="project" value="InterPro"/>
</dbReference>
<comment type="caution">
    <text evidence="2">The sequence shown here is derived from an EMBL/GenBank/DDBJ whole genome shotgun (WGS) entry which is preliminary data.</text>
</comment>
<reference evidence="2 3" key="1">
    <citation type="submission" date="2019-09" db="EMBL/GenBank/DDBJ databases">
        <title>Taxonomic organization of the family Brucellaceae based on a phylogenomic approach.</title>
        <authorList>
            <person name="Leclercq S."/>
            <person name="Cloeckaert A."/>
            <person name="Zygmunt M.S."/>
        </authorList>
    </citation>
    <scope>NUCLEOTIDE SEQUENCE [LARGE SCALE GENOMIC DNA]</scope>
    <source>
        <strain evidence="2 3">WS1830</strain>
    </source>
</reference>
<dbReference type="InterPro" id="IPR036397">
    <property type="entry name" value="RNaseH_sf"/>
</dbReference>
<dbReference type="EMBL" id="WBVX01000067">
    <property type="protein sequence ID" value="KAB2674281.1"/>
    <property type="molecule type" value="Genomic_DNA"/>
</dbReference>
<proteinExistence type="predicted"/>
<dbReference type="Gene3D" id="3.30.420.10">
    <property type="entry name" value="Ribonuclease H-like superfamily/Ribonuclease H"/>
    <property type="match status" value="1"/>
</dbReference>
<sequence>MTQHLSEISRHVEGNAHAILIMDQAGWHMSNNLVVPGNISILPLPPKSPELNPVEKGVSQIFLVN</sequence>
<accession>A0A6L3Y429</accession>
<gene>
    <name evidence="2" type="ORF">F9L08_28655</name>
</gene>
<evidence type="ECO:0000259" key="1">
    <source>
        <dbReference type="Pfam" id="PF13358"/>
    </source>
</evidence>
<feature type="domain" description="Tc1-like transposase DDE" evidence="1">
    <location>
        <begin position="3"/>
        <end position="58"/>
    </location>
</feature>
<protein>
    <recommendedName>
        <fullName evidence="1">Tc1-like transposase DDE domain-containing protein</fullName>
    </recommendedName>
</protein>
<organism evidence="2 3">
    <name type="scientific">Brucella tritici</name>
    <dbReference type="NCBI Taxonomy" id="94626"/>
    <lineage>
        <taxon>Bacteria</taxon>
        <taxon>Pseudomonadati</taxon>
        <taxon>Pseudomonadota</taxon>
        <taxon>Alphaproteobacteria</taxon>
        <taxon>Hyphomicrobiales</taxon>
        <taxon>Brucellaceae</taxon>
        <taxon>Brucella/Ochrobactrum group</taxon>
        <taxon>Brucella</taxon>
    </lineage>
</organism>
<dbReference type="AlphaFoldDB" id="A0A6L3Y429"/>